<dbReference type="UniPathway" id="UPA00143"/>
<evidence type="ECO:0000259" key="7">
    <source>
        <dbReference type="PROSITE" id="PS51698"/>
    </source>
</evidence>
<dbReference type="Gramene" id="Kaladp0053s0448.1.v1.1">
    <property type="protein sequence ID" value="Kaladp0053s0448.1.v1.1"/>
    <property type="gene ID" value="Kaladp0053s0448.v1.1"/>
</dbReference>
<sequence>MIHDDLSHPVTLTHVDPLKMEPIDSINSSLSQLCPDDDDEAQFHSDNLKRFCSYCKRLQAVLQAVFTSFRTSLKDNPPANVDTGLRGIAADLAKAVEIVAAFRSKSRIFLLIKCELLCSQMQEVATGIGGWLALLQSEKDPPLLRKKIVDLCADLKQARFPVAEVEDRVMRTLMKEGEGRPSNKAVCSAIVMDLSRALGVEPSDYSELSKQVNLLKLDSAHLSSVYERRMLQSLERIMESWNVTPSVLSLNVGVGFEDDAHILPFKNFLCPLTKEVMKEPVVLETSQTYEKTAIEYWFKRCEEDLRDPTCPVTGRVVKSLELKPNIGLAGVIEEWVNRNIELQVKSVVQVLSEEATPAPEALERAVESVCFISEEHPSSRYKVRNAGIVHLIVTTLESKQMDSCSRGKCLKALLSLARDEESKIMMLESGVTRFAIHGLMGSSEKEKEYAMKLLLTFSTDDACCVKIANEKGALVLLSSIEGNSGDPALSNLAEEVLIQMEKLEENIQPLTAAGRFEALITRLRKGSQETKTKMATILGAMTLTNSNKEYVARRCTKSLVGLLSKPDVRTPALQALHNLSSLDDNATVLVRSGVLPYLTDVLLKDLDASAELREVAASTIANIVSNPGHWELAPVDKSGNTMQSEAVVSDLLELLRLGSSSYHADVLRILCGMASSPQASESVTTHIKSGDGMNILLPFLEDLEAENRIFAFRLAKLLSERFSHALAAELKSTHRLLLLKQKVLDSGSTCDERSDAACILANLPLSADDVSKTLGGAGFMKWAVDALRDQRGSRSLSSMSEGILGLLLLLTRSLNQETLAMVRETRLMDVLCDQLGSLEPNVNRLAAVGLTNLSELGWTLVASSEPKPPQRSCLPLAFMCGVSSMNPDSDSCPIHNTRCTEDAQLCLLKNNCVKPLVHLLSDTVTSVQLAAVDALSTLLVETSTNFKLAVDLLDSLGAVHALISLFTEVRPGNLQERLMYVVDRILKSESLSHQYALDQTLLRALVEAFKHGNASTKKHAQSALTNLKQISGVSSSRPVSQARRR</sequence>
<evidence type="ECO:0000256" key="4">
    <source>
        <dbReference type="ARBA" id="ARBA00022679"/>
    </source>
</evidence>
<dbReference type="Gene3D" id="1.25.10.10">
    <property type="entry name" value="Leucine-rich Repeat Variant"/>
    <property type="match status" value="3"/>
</dbReference>
<dbReference type="EC" id="2.3.2.27" evidence="3"/>
<protein>
    <recommendedName>
        <fullName evidence="3">RING-type E3 ubiquitin transferase</fullName>
        <ecNumber evidence="3">2.3.2.27</ecNumber>
    </recommendedName>
</protein>
<evidence type="ECO:0000256" key="6">
    <source>
        <dbReference type="PROSITE-ProRule" id="PRU00259"/>
    </source>
</evidence>
<comment type="pathway">
    <text evidence="2">Protein modification; protein ubiquitination.</text>
</comment>
<dbReference type="InterPro" id="IPR016024">
    <property type="entry name" value="ARM-type_fold"/>
</dbReference>
<feature type="domain" description="U-box" evidence="7">
    <location>
        <begin position="263"/>
        <end position="342"/>
    </location>
</feature>
<dbReference type="PANTHER" id="PTHR45958:SF14">
    <property type="entry name" value="RING-TYPE E3 UBIQUITIN TRANSFERASE"/>
    <property type="match status" value="1"/>
</dbReference>
<dbReference type="Gene3D" id="3.30.40.10">
    <property type="entry name" value="Zinc/RING finger domain, C3HC4 (zinc finger)"/>
    <property type="match status" value="1"/>
</dbReference>
<dbReference type="InterPro" id="IPR011989">
    <property type="entry name" value="ARM-like"/>
</dbReference>
<keyword evidence="9" id="KW-1185">Reference proteome</keyword>
<dbReference type="Pfam" id="PF00514">
    <property type="entry name" value="Arm"/>
    <property type="match status" value="1"/>
</dbReference>
<proteinExistence type="predicted"/>
<dbReference type="PROSITE" id="PS50176">
    <property type="entry name" value="ARM_REPEAT"/>
    <property type="match status" value="1"/>
</dbReference>
<evidence type="ECO:0000256" key="2">
    <source>
        <dbReference type="ARBA" id="ARBA00004906"/>
    </source>
</evidence>
<dbReference type="SUPFAM" id="SSF57850">
    <property type="entry name" value="RING/U-box"/>
    <property type="match status" value="1"/>
</dbReference>
<dbReference type="EnsemblPlants" id="Kaladp0053s0448.1.v1.1">
    <property type="protein sequence ID" value="Kaladp0053s0448.1.v1.1"/>
    <property type="gene ID" value="Kaladp0053s0448.v1.1"/>
</dbReference>
<dbReference type="PROSITE" id="PS51698">
    <property type="entry name" value="U_BOX"/>
    <property type="match status" value="1"/>
</dbReference>
<feature type="repeat" description="ARM" evidence="6">
    <location>
        <begin position="554"/>
        <end position="594"/>
    </location>
</feature>
<dbReference type="CDD" id="cd16664">
    <property type="entry name" value="RING-Ubox_PUB"/>
    <property type="match status" value="1"/>
</dbReference>
<dbReference type="InterPro" id="IPR052608">
    <property type="entry name" value="U-box_domain_protein"/>
</dbReference>
<keyword evidence="5" id="KW-0677">Repeat</keyword>
<dbReference type="InterPro" id="IPR013083">
    <property type="entry name" value="Znf_RING/FYVE/PHD"/>
</dbReference>
<evidence type="ECO:0000313" key="9">
    <source>
        <dbReference type="Proteomes" id="UP000594263"/>
    </source>
</evidence>
<dbReference type="SUPFAM" id="SSF48371">
    <property type="entry name" value="ARM repeat"/>
    <property type="match status" value="2"/>
</dbReference>
<organism evidence="8 9">
    <name type="scientific">Kalanchoe fedtschenkoi</name>
    <name type="common">Lavender scallops</name>
    <name type="synonym">South American air plant</name>
    <dbReference type="NCBI Taxonomy" id="63787"/>
    <lineage>
        <taxon>Eukaryota</taxon>
        <taxon>Viridiplantae</taxon>
        <taxon>Streptophyta</taxon>
        <taxon>Embryophyta</taxon>
        <taxon>Tracheophyta</taxon>
        <taxon>Spermatophyta</taxon>
        <taxon>Magnoliopsida</taxon>
        <taxon>eudicotyledons</taxon>
        <taxon>Gunneridae</taxon>
        <taxon>Pentapetalae</taxon>
        <taxon>Saxifragales</taxon>
        <taxon>Crassulaceae</taxon>
        <taxon>Kalanchoe</taxon>
    </lineage>
</organism>
<dbReference type="Pfam" id="PF04564">
    <property type="entry name" value="U-box"/>
    <property type="match status" value="1"/>
</dbReference>
<evidence type="ECO:0000256" key="3">
    <source>
        <dbReference type="ARBA" id="ARBA00012483"/>
    </source>
</evidence>
<dbReference type="PANTHER" id="PTHR45958">
    <property type="entry name" value="RING-TYPE E3 UBIQUITIN TRANSFERASE"/>
    <property type="match status" value="1"/>
</dbReference>
<dbReference type="OMA" id="RVYCTLQ"/>
<dbReference type="AlphaFoldDB" id="A0A7N0U4A5"/>
<keyword evidence="4" id="KW-0808">Transferase</keyword>
<dbReference type="GO" id="GO:0061630">
    <property type="term" value="F:ubiquitin protein ligase activity"/>
    <property type="evidence" value="ECO:0007669"/>
    <property type="project" value="UniProtKB-EC"/>
</dbReference>
<evidence type="ECO:0000256" key="1">
    <source>
        <dbReference type="ARBA" id="ARBA00000900"/>
    </source>
</evidence>
<name>A0A7N0U4A5_KALFE</name>
<dbReference type="GO" id="GO:0016567">
    <property type="term" value="P:protein ubiquitination"/>
    <property type="evidence" value="ECO:0007669"/>
    <property type="project" value="UniProtKB-UniPathway"/>
</dbReference>
<accession>A0A7N0U4A5</accession>
<evidence type="ECO:0000313" key="8">
    <source>
        <dbReference type="EnsemblPlants" id="Kaladp0053s0448.1.v1.1"/>
    </source>
</evidence>
<dbReference type="SMART" id="SM00185">
    <property type="entry name" value="ARM"/>
    <property type="match status" value="5"/>
</dbReference>
<dbReference type="InterPro" id="IPR000225">
    <property type="entry name" value="Armadillo"/>
</dbReference>
<dbReference type="SMART" id="SM00504">
    <property type="entry name" value="Ubox"/>
    <property type="match status" value="1"/>
</dbReference>
<evidence type="ECO:0000256" key="5">
    <source>
        <dbReference type="ARBA" id="ARBA00022737"/>
    </source>
</evidence>
<dbReference type="InterPro" id="IPR045210">
    <property type="entry name" value="RING-Ubox_PUB"/>
</dbReference>
<comment type="catalytic activity">
    <reaction evidence="1">
        <text>S-ubiquitinyl-[E2 ubiquitin-conjugating enzyme]-L-cysteine + [acceptor protein]-L-lysine = [E2 ubiquitin-conjugating enzyme]-L-cysteine + N(6)-ubiquitinyl-[acceptor protein]-L-lysine.</text>
        <dbReference type="EC" id="2.3.2.27"/>
    </reaction>
</comment>
<dbReference type="Proteomes" id="UP000594263">
    <property type="component" value="Unplaced"/>
</dbReference>
<dbReference type="InterPro" id="IPR003613">
    <property type="entry name" value="Ubox_domain"/>
</dbReference>
<reference evidence="8" key="1">
    <citation type="submission" date="2021-01" db="UniProtKB">
        <authorList>
            <consortium name="EnsemblPlants"/>
        </authorList>
    </citation>
    <scope>IDENTIFICATION</scope>
</reference>